<feature type="domain" description="S1 motif" evidence="8">
    <location>
        <begin position="191"/>
        <end position="259"/>
    </location>
</feature>
<dbReference type="GO" id="GO:0003735">
    <property type="term" value="F:structural constituent of ribosome"/>
    <property type="evidence" value="ECO:0007669"/>
    <property type="project" value="InterPro"/>
</dbReference>
<dbReference type="OrthoDB" id="9804077at2"/>
<organism evidence="9 10">
    <name type="scientific">Litoreibacter ponti</name>
    <dbReference type="NCBI Taxonomy" id="1510457"/>
    <lineage>
        <taxon>Bacteria</taxon>
        <taxon>Pseudomonadati</taxon>
        <taxon>Pseudomonadota</taxon>
        <taxon>Alphaproteobacteria</taxon>
        <taxon>Rhodobacterales</taxon>
        <taxon>Roseobacteraceae</taxon>
        <taxon>Litoreibacter</taxon>
    </lineage>
</organism>
<dbReference type="GO" id="GO:0022627">
    <property type="term" value="C:cytosolic small ribosomal subunit"/>
    <property type="evidence" value="ECO:0007669"/>
    <property type="project" value="TreeGrafter"/>
</dbReference>
<dbReference type="Gene3D" id="2.40.50.140">
    <property type="entry name" value="Nucleic acid-binding proteins"/>
    <property type="match status" value="5"/>
</dbReference>
<dbReference type="NCBIfam" id="NF004955">
    <property type="entry name" value="PRK06299.1-5"/>
    <property type="match status" value="1"/>
</dbReference>
<keyword evidence="5 7" id="KW-0687">Ribonucleoprotein</keyword>
<sequence length="553" mass="60942">MEEFEALLNESFEMDTPDEGSVVKGRVIAVEAGQAIIDIGYKMEGRVDLKEFAEPGESADLSVGDEVEVFLDRVENARGEASISRDKARREEAWDRLEKAYADEERVDGAIFGRVKGGFTVDLGGAVAFLPGSQVDVRPVRDAGPLMGMKQPFQILKMDRRRGNIVVSRRAILEESRAEQRAEVIGNLTEGQAVDGVVKNITEYGAFVDLGGVDGLLHVTDMAWRRVNDPREILSIGETVKVQVIKINKETHRISLGMKQLQDDPWEAVAAKYALDSTHQGRVTNITDYGAFVELEPGVEGLVHVSEMSWTKKNVHPGKIVSTSQEVEVMVLEIDSAKRRVSLGLKQTMRNPWEVFAENNPVGTEIEGEVKNITEFGLFVGLDNDIDGMVHLSDITWEGRGEDALQDFRKGDMVKAVVTEVDVEKERISLSIKALDGSFDTATEGVKRGSIITVEVTSIEDGGIEVEYEGAKSFIRRSDLSRDRAEQRPERFQVGDKVDVRVTNVDAKTRRLGLSIKAREIAEEKEAVEQYGSSDSGASLGDILGAALKSDDD</sequence>
<dbReference type="Pfam" id="PF00575">
    <property type="entry name" value="S1"/>
    <property type="match status" value="6"/>
</dbReference>
<keyword evidence="2" id="KW-0677">Repeat</keyword>
<evidence type="ECO:0000256" key="4">
    <source>
        <dbReference type="ARBA" id="ARBA00022980"/>
    </source>
</evidence>
<dbReference type="InterPro" id="IPR012340">
    <property type="entry name" value="NA-bd_OB-fold"/>
</dbReference>
<feature type="domain" description="S1 motif" evidence="8">
    <location>
        <begin position="363"/>
        <end position="433"/>
    </location>
</feature>
<dbReference type="InterPro" id="IPR003029">
    <property type="entry name" value="S1_domain"/>
</dbReference>
<dbReference type="PANTHER" id="PTHR10724:SF7">
    <property type="entry name" value="SMALL RIBOSOMAL SUBUNIT PROTEIN BS1C"/>
    <property type="match status" value="1"/>
</dbReference>
<dbReference type="CDD" id="cd05687">
    <property type="entry name" value="S1_RPS1_repeat_ec1_hs1"/>
    <property type="match status" value="1"/>
</dbReference>
<evidence type="ECO:0000259" key="8">
    <source>
        <dbReference type="PROSITE" id="PS50126"/>
    </source>
</evidence>
<evidence type="ECO:0000313" key="9">
    <source>
        <dbReference type="EMBL" id="PTX54255.1"/>
    </source>
</evidence>
<dbReference type="PRINTS" id="PR00681">
    <property type="entry name" value="RIBOSOMALS1"/>
</dbReference>
<dbReference type="GO" id="GO:0006412">
    <property type="term" value="P:translation"/>
    <property type="evidence" value="ECO:0007669"/>
    <property type="project" value="InterPro"/>
</dbReference>
<evidence type="ECO:0000256" key="5">
    <source>
        <dbReference type="ARBA" id="ARBA00023274"/>
    </source>
</evidence>
<evidence type="ECO:0000256" key="2">
    <source>
        <dbReference type="ARBA" id="ARBA00022737"/>
    </source>
</evidence>
<feature type="domain" description="S1 motif" evidence="8">
    <location>
        <begin position="20"/>
        <end position="86"/>
    </location>
</feature>
<evidence type="ECO:0000256" key="1">
    <source>
        <dbReference type="ARBA" id="ARBA00006767"/>
    </source>
</evidence>
<dbReference type="FunFam" id="2.40.50.140:FF:000018">
    <property type="entry name" value="30S ribosomal protein S1"/>
    <property type="match status" value="1"/>
</dbReference>
<evidence type="ECO:0000313" key="10">
    <source>
        <dbReference type="Proteomes" id="UP000243978"/>
    </source>
</evidence>
<proteinExistence type="inferred from homology"/>
<evidence type="ECO:0000256" key="3">
    <source>
        <dbReference type="ARBA" id="ARBA00022884"/>
    </source>
</evidence>
<name>A0A2T6BDV4_9RHOB</name>
<reference evidence="9 10" key="1">
    <citation type="submission" date="2018-04" db="EMBL/GenBank/DDBJ databases">
        <title>Genomic Encyclopedia of Archaeal and Bacterial Type Strains, Phase II (KMG-II): from individual species to whole genera.</title>
        <authorList>
            <person name="Goeker M."/>
        </authorList>
    </citation>
    <scope>NUCLEOTIDE SEQUENCE [LARGE SCALE GENOMIC DNA]</scope>
    <source>
        <strain evidence="9 10">DSM 100977</strain>
    </source>
</reference>
<dbReference type="PROSITE" id="PS50126">
    <property type="entry name" value="S1"/>
    <property type="match status" value="6"/>
</dbReference>
<evidence type="ECO:0000256" key="6">
    <source>
        <dbReference type="ARBA" id="ARBA00025604"/>
    </source>
</evidence>
<gene>
    <name evidence="9" type="ORF">C8N43_3068</name>
</gene>
<dbReference type="InterPro" id="IPR050437">
    <property type="entry name" value="Ribos_protein_bS1-like"/>
</dbReference>
<dbReference type="AlphaFoldDB" id="A0A2T6BDV4"/>
<dbReference type="GO" id="GO:0003729">
    <property type="term" value="F:mRNA binding"/>
    <property type="evidence" value="ECO:0007669"/>
    <property type="project" value="TreeGrafter"/>
</dbReference>
<feature type="domain" description="S1 motif" evidence="8">
    <location>
        <begin position="449"/>
        <end position="517"/>
    </location>
</feature>
<dbReference type="EMBL" id="QBKS01000002">
    <property type="protein sequence ID" value="PTX54255.1"/>
    <property type="molecule type" value="Genomic_DNA"/>
</dbReference>
<dbReference type="InterPro" id="IPR035104">
    <property type="entry name" value="Ribosomal_protein_S1-like"/>
</dbReference>
<dbReference type="InterPro" id="IPR000110">
    <property type="entry name" value="Ribosomal_bS1"/>
</dbReference>
<keyword evidence="3 7" id="KW-0694">RNA-binding</keyword>
<protein>
    <recommendedName>
        <fullName evidence="7">30S ribosomal protein S1</fullName>
    </recommendedName>
</protein>
<keyword evidence="10" id="KW-1185">Reference proteome</keyword>
<dbReference type="Proteomes" id="UP000243978">
    <property type="component" value="Unassembled WGS sequence"/>
</dbReference>
<dbReference type="NCBIfam" id="TIGR00717">
    <property type="entry name" value="rpsA"/>
    <property type="match status" value="1"/>
</dbReference>
<dbReference type="CDD" id="cd04465">
    <property type="entry name" value="S1_RPS1_repeat_ec2_hs2"/>
    <property type="match status" value="1"/>
</dbReference>
<comment type="function">
    <text evidence="6 7">Binds mRNA; thus facilitating recognition of the initiation point. It is needed to translate mRNA with a short Shine-Dalgarno (SD) purine-rich sequence.</text>
</comment>
<dbReference type="FunFam" id="2.40.50.140:FF:000011">
    <property type="entry name" value="30S ribosomal protein S1"/>
    <property type="match status" value="1"/>
</dbReference>
<dbReference type="SUPFAM" id="SSF50249">
    <property type="entry name" value="Nucleic acid-binding proteins"/>
    <property type="match status" value="6"/>
</dbReference>
<comment type="caution">
    <text evidence="9">The sequence shown here is derived from an EMBL/GenBank/DDBJ whole genome shotgun (WGS) entry which is preliminary data.</text>
</comment>
<comment type="similarity">
    <text evidence="1 7">Belongs to the bacterial ribosomal protein bS1 family.</text>
</comment>
<dbReference type="PIRSF" id="PIRSF002111">
    <property type="entry name" value="RpsA"/>
    <property type="match status" value="1"/>
</dbReference>
<dbReference type="PANTHER" id="PTHR10724">
    <property type="entry name" value="30S RIBOSOMAL PROTEIN S1"/>
    <property type="match status" value="1"/>
</dbReference>
<feature type="domain" description="S1 motif" evidence="8">
    <location>
        <begin position="276"/>
        <end position="346"/>
    </location>
</feature>
<keyword evidence="4 7" id="KW-0689">Ribosomal protein</keyword>
<dbReference type="SMART" id="SM00316">
    <property type="entry name" value="S1"/>
    <property type="match status" value="6"/>
</dbReference>
<dbReference type="NCBIfam" id="NF004952">
    <property type="entry name" value="PRK06299.1-2"/>
    <property type="match status" value="1"/>
</dbReference>
<feature type="domain" description="S1 motif" evidence="8">
    <location>
        <begin position="104"/>
        <end position="170"/>
    </location>
</feature>
<evidence type="ECO:0000256" key="7">
    <source>
        <dbReference type="PIRNR" id="PIRNR002111"/>
    </source>
</evidence>
<dbReference type="CDD" id="cd05688">
    <property type="entry name" value="S1_RPS1_repeat_ec3"/>
    <property type="match status" value="1"/>
</dbReference>
<accession>A0A2T6BDV4</accession>